<dbReference type="SUPFAM" id="SSF52540">
    <property type="entry name" value="P-loop containing nucleoside triphosphate hydrolases"/>
    <property type="match status" value="1"/>
</dbReference>
<dbReference type="SMART" id="SM00382">
    <property type="entry name" value="AAA"/>
    <property type="match status" value="1"/>
</dbReference>
<dbReference type="InterPro" id="IPR027417">
    <property type="entry name" value="P-loop_NTPase"/>
</dbReference>
<dbReference type="Pfam" id="PF00005">
    <property type="entry name" value="ABC_tran"/>
    <property type="match status" value="1"/>
</dbReference>
<sequence>MSADRAEDTSEGRARPAGEGRGATENMSGAFKDVAGEPLVEVRGIGKRYGNIIALHDVSTTVGAGEVTCVLGDNGAGKSTFIKILAGAHDYTEGELLVDGKPTHFASPRQALDAGIATVYQDLAVVPLMPVWRNFFLGSEATKDVGPVKRLDVKFMKETTKAELAAMGIDLRDVDQAIGTLSGGERQCVAIARAVYFGARVLILDEPTAALGVKQSGVVLRYIAKARERGLGVVFITHNPHHAHPVGDRFVLLRRGRSMGDFTKDEVSLAELTDMMAGGAELESLAHELGQTMGDDSQVATSLRASAGKPHR</sequence>
<dbReference type="GO" id="GO:0005524">
    <property type="term" value="F:ATP binding"/>
    <property type="evidence" value="ECO:0007669"/>
    <property type="project" value="UniProtKB-KW"/>
</dbReference>
<keyword evidence="6" id="KW-1185">Reference proteome</keyword>
<dbReference type="EMBL" id="JABENB010000001">
    <property type="protein sequence ID" value="NNG39507.1"/>
    <property type="molecule type" value="Genomic_DNA"/>
</dbReference>
<evidence type="ECO:0000256" key="3">
    <source>
        <dbReference type="SAM" id="MobiDB-lite"/>
    </source>
</evidence>
<dbReference type="RefSeq" id="WP_171154322.1">
    <property type="nucleotide sequence ID" value="NZ_JABENB010000001.1"/>
</dbReference>
<dbReference type="PROSITE" id="PS00211">
    <property type="entry name" value="ABC_TRANSPORTER_1"/>
    <property type="match status" value="1"/>
</dbReference>
<protein>
    <submittedName>
        <fullName evidence="5">Sugar ABC transporter ATP-binding protein</fullName>
    </submittedName>
</protein>
<dbReference type="GO" id="GO:0016887">
    <property type="term" value="F:ATP hydrolysis activity"/>
    <property type="evidence" value="ECO:0007669"/>
    <property type="project" value="InterPro"/>
</dbReference>
<gene>
    <name evidence="5" type="ORF">HJ588_09520</name>
</gene>
<feature type="compositionally biased region" description="Polar residues" evidence="3">
    <location>
        <begin position="294"/>
        <end position="304"/>
    </location>
</feature>
<evidence type="ECO:0000313" key="5">
    <source>
        <dbReference type="EMBL" id="NNG39507.1"/>
    </source>
</evidence>
<dbReference type="Proteomes" id="UP000557772">
    <property type="component" value="Unassembled WGS sequence"/>
</dbReference>
<dbReference type="InterPro" id="IPR050107">
    <property type="entry name" value="ABC_carbohydrate_import_ATPase"/>
</dbReference>
<keyword evidence="1" id="KW-0547">Nucleotide-binding</keyword>
<evidence type="ECO:0000256" key="2">
    <source>
        <dbReference type="ARBA" id="ARBA00022840"/>
    </source>
</evidence>
<dbReference type="InterPro" id="IPR017871">
    <property type="entry name" value="ABC_transporter-like_CS"/>
</dbReference>
<organism evidence="5 6">
    <name type="scientific">Flexivirga aerilata</name>
    <dbReference type="NCBI Taxonomy" id="1656889"/>
    <lineage>
        <taxon>Bacteria</taxon>
        <taxon>Bacillati</taxon>
        <taxon>Actinomycetota</taxon>
        <taxon>Actinomycetes</taxon>
        <taxon>Micrococcales</taxon>
        <taxon>Dermacoccaceae</taxon>
        <taxon>Flexivirga</taxon>
    </lineage>
</organism>
<dbReference type="InterPro" id="IPR003593">
    <property type="entry name" value="AAA+_ATPase"/>
</dbReference>
<evidence type="ECO:0000313" key="6">
    <source>
        <dbReference type="Proteomes" id="UP000557772"/>
    </source>
</evidence>
<dbReference type="AlphaFoldDB" id="A0A849AI28"/>
<dbReference type="PANTHER" id="PTHR43790:SF8">
    <property type="entry name" value="SUGAR ABC TRANSPORTER ATP-BINDING PROTEIN"/>
    <property type="match status" value="1"/>
</dbReference>
<comment type="caution">
    <text evidence="5">The sequence shown here is derived from an EMBL/GenBank/DDBJ whole genome shotgun (WGS) entry which is preliminary data.</text>
</comment>
<feature type="domain" description="ABC transporter" evidence="4">
    <location>
        <begin position="40"/>
        <end position="280"/>
    </location>
</feature>
<feature type="compositionally biased region" description="Basic and acidic residues" evidence="3">
    <location>
        <begin position="1"/>
        <end position="18"/>
    </location>
</feature>
<reference evidence="5 6" key="1">
    <citation type="submission" date="2020-05" db="EMBL/GenBank/DDBJ databases">
        <title>Flexivirga sp. ID2601S isolated from air conditioner.</title>
        <authorList>
            <person name="Kim D.H."/>
        </authorList>
    </citation>
    <scope>NUCLEOTIDE SEQUENCE [LARGE SCALE GENOMIC DNA]</scope>
    <source>
        <strain evidence="5 6">ID2601S</strain>
    </source>
</reference>
<dbReference type="Gene3D" id="3.40.50.300">
    <property type="entry name" value="P-loop containing nucleotide triphosphate hydrolases"/>
    <property type="match status" value="1"/>
</dbReference>
<dbReference type="PROSITE" id="PS50893">
    <property type="entry name" value="ABC_TRANSPORTER_2"/>
    <property type="match status" value="1"/>
</dbReference>
<dbReference type="PANTHER" id="PTHR43790">
    <property type="entry name" value="CARBOHYDRATE TRANSPORT ATP-BINDING PROTEIN MG119-RELATED"/>
    <property type="match status" value="1"/>
</dbReference>
<keyword evidence="2 5" id="KW-0067">ATP-binding</keyword>
<name>A0A849AI28_9MICO</name>
<dbReference type="CDD" id="cd03216">
    <property type="entry name" value="ABC_Carb_Monos_I"/>
    <property type="match status" value="1"/>
</dbReference>
<evidence type="ECO:0000259" key="4">
    <source>
        <dbReference type="PROSITE" id="PS50893"/>
    </source>
</evidence>
<feature type="region of interest" description="Disordered" evidence="3">
    <location>
        <begin position="1"/>
        <end position="30"/>
    </location>
</feature>
<dbReference type="InterPro" id="IPR003439">
    <property type="entry name" value="ABC_transporter-like_ATP-bd"/>
</dbReference>
<evidence type="ECO:0000256" key="1">
    <source>
        <dbReference type="ARBA" id="ARBA00022741"/>
    </source>
</evidence>
<proteinExistence type="predicted"/>
<feature type="region of interest" description="Disordered" evidence="3">
    <location>
        <begin position="293"/>
        <end position="312"/>
    </location>
</feature>
<accession>A0A849AI28</accession>